<dbReference type="RefSeq" id="WP_129217278.1">
    <property type="nucleotide sequence ID" value="NZ_QYBC01000001.1"/>
</dbReference>
<keyword evidence="2" id="KW-0732">Signal</keyword>
<dbReference type="InterPro" id="IPR036709">
    <property type="entry name" value="Autotransporte_beta_dom_sf"/>
</dbReference>
<comment type="caution">
    <text evidence="3">The sequence shown here is derived from an EMBL/GenBank/DDBJ whole genome shotgun (WGS) entry which is preliminary data.</text>
</comment>
<evidence type="ECO:0000256" key="1">
    <source>
        <dbReference type="ARBA" id="ARBA00038306"/>
    </source>
</evidence>
<proteinExistence type="inferred from homology"/>
<reference evidence="3 4" key="1">
    <citation type="submission" date="2018-09" db="EMBL/GenBank/DDBJ databases">
        <authorList>
            <person name="Grouzdev D.S."/>
            <person name="Krutkina M.S."/>
        </authorList>
    </citation>
    <scope>NUCLEOTIDE SEQUENCE [LARGE SCALE GENOMIC DNA]</scope>
    <source>
        <strain evidence="3 4">RmlP001</strain>
    </source>
</reference>
<dbReference type="OrthoDB" id="9815357at2"/>
<comment type="similarity">
    <text evidence="1">Belongs to the Omp25/RopB family.</text>
</comment>
<dbReference type="SUPFAM" id="SSF103515">
    <property type="entry name" value="Autotransporter"/>
    <property type="match status" value="1"/>
</dbReference>
<dbReference type="PANTHER" id="PTHR34001">
    <property type="entry name" value="BLL7405 PROTEIN"/>
    <property type="match status" value="1"/>
</dbReference>
<dbReference type="EMBL" id="QYBC01000001">
    <property type="protein sequence ID" value="RYB07808.1"/>
    <property type="molecule type" value="Genomic_DNA"/>
</dbReference>
<dbReference type="AlphaFoldDB" id="A0A4Q2RH49"/>
<feature type="chain" id="PRO_5020378320" evidence="2">
    <location>
        <begin position="25"/>
        <end position="445"/>
    </location>
</feature>
<dbReference type="SUPFAM" id="SSF56925">
    <property type="entry name" value="OMPA-like"/>
    <property type="match status" value="1"/>
</dbReference>
<gene>
    <name evidence="3" type="ORF">D3272_01385</name>
</gene>
<feature type="signal peptide" evidence="2">
    <location>
        <begin position="1"/>
        <end position="24"/>
    </location>
</feature>
<evidence type="ECO:0000313" key="3">
    <source>
        <dbReference type="EMBL" id="RYB07808.1"/>
    </source>
</evidence>
<evidence type="ECO:0000256" key="2">
    <source>
        <dbReference type="SAM" id="SignalP"/>
    </source>
</evidence>
<organism evidence="3 4">
    <name type="scientific">Lichenibacterium ramalinae</name>
    <dbReference type="NCBI Taxonomy" id="2316527"/>
    <lineage>
        <taxon>Bacteria</taxon>
        <taxon>Pseudomonadati</taxon>
        <taxon>Pseudomonadota</taxon>
        <taxon>Alphaproteobacteria</taxon>
        <taxon>Hyphomicrobiales</taxon>
        <taxon>Lichenihabitantaceae</taxon>
        <taxon>Lichenibacterium</taxon>
    </lineage>
</organism>
<dbReference type="Proteomes" id="UP000289411">
    <property type="component" value="Unassembled WGS sequence"/>
</dbReference>
<dbReference type="PANTHER" id="PTHR34001:SF3">
    <property type="entry name" value="BLL7405 PROTEIN"/>
    <property type="match status" value="1"/>
</dbReference>
<keyword evidence="4" id="KW-1185">Reference proteome</keyword>
<evidence type="ECO:0000313" key="4">
    <source>
        <dbReference type="Proteomes" id="UP000289411"/>
    </source>
</evidence>
<dbReference type="Gene3D" id="2.40.160.20">
    <property type="match status" value="2"/>
</dbReference>
<accession>A0A4Q2RH49</accession>
<dbReference type="GO" id="GO:0009279">
    <property type="term" value="C:cell outer membrane"/>
    <property type="evidence" value="ECO:0007669"/>
    <property type="project" value="UniProtKB-SubCell"/>
</dbReference>
<dbReference type="InterPro" id="IPR051692">
    <property type="entry name" value="OMP-like"/>
</dbReference>
<name>A0A4Q2RH49_9HYPH</name>
<reference evidence="3 4" key="2">
    <citation type="submission" date="2019-02" db="EMBL/GenBank/DDBJ databases">
        <title>'Lichenibacterium ramalinii' gen. nov. sp. nov., 'Lichenibacterium minor' gen. nov. sp. nov.</title>
        <authorList>
            <person name="Pankratov T."/>
        </authorList>
    </citation>
    <scope>NUCLEOTIDE SEQUENCE [LARGE SCALE GENOMIC DNA]</scope>
    <source>
        <strain evidence="3 4">RmlP001</strain>
    </source>
</reference>
<protein>
    <submittedName>
        <fullName evidence="3">Porin family protein</fullName>
    </submittedName>
</protein>
<sequence length="445" mass="47599">MRHHIKGGLVAALGLMSGTALVQAADLPARTAPVPVFVAPVVSDWGGFYAGSTYGYDFTNFRTRQGNGASRKLDKSGQSGGGFVGYNYQFGHVVVGAEGGIDLNLVRGNERATTAGLPTHLDSLYDVRLRGRLGYEFGWFMPFVAGGAVINESYQSSEAPLNASGANKQSTGYTIGAGVDVKVNPAGYLGLQNGFLASLLGPLVVRVEYLHDSLPTSTYAFAGRSFRTNSDSDIIRAAIIQRFGDNPARPYIDAATQTVNWAGGYGGVFGGGGFITPETKNLLTGGKTRYDTSGAQGGLYTGTNFIFRDHYMLGIEGSTAYTDIEGKGRQPTGPVSFRNYINADLRARAGYAWGSYLPFVSAGFAYGRSEQIDTNTGSQLGRVNNEAIEVGAGLDYRISERVSVRGEYLHEFGINDKIVNLNNTNTAKQSIEGDFFRVGAAYHFE</sequence>
<dbReference type="InterPro" id="IPR011250">
    <property type="entry name" value="OMP/PagP_B-barrel"/>
</dbReference>